<comment type="subunit">
    <text evidence="13">Interacts (via loop 2 of the three-fingered Ly-6 domain) with Sh/shaker; this interaction may stabilize both components of the complex and may be required for targeting or retention of Sh/shaker to neural cell projections. Interacts (via loop 2 of the three-fingered Ly-6 domain) with nAChRalpha3 and potentially other nicotinic acetylcholine receptors; this interaction is required for antagonism of nicotinic acetylcholine receptors.</text>
</comment>
<evidence type="ECO:0000256" key="9">
    <source>
        <dbReference type="ARBA" id="ARBA00044499"/>
    </source>
</evidence>
<dbReference type="PANTHER" id="PTHR33562">
    <property type="entry name" value="ATILLA, ISOFORM B-RELATED-RELATED"/>
    <property type="match status" value="1"/>
</dbReference>
<proteinExistence type="inferred from homology"/>
<name>A0A7J7JUS1_BUGNE</name>
<organism evidence="15 16">
    <name type="scientific">Bugula neritina</name>
    <name type="common">Brown bryozoan</name>
    <name type="synonym">Sertularia neritina</name>
    <dbReference type="NCBI Taxonomy" id="10212"/>
    <lineage>
        <taxon>Eukaryota</taxon>
        <taxon>Metazoa</taxon>
        <taxon>Spiralia</taxon>
        <taxon>Lophotrochozoa</taxon>
        <taxon>Bryozoa</taxon>
        <taxon>Gymnolaemata</taxon>
        <taxon>Cheilostomatida</taxon>
        <taxon>Flustrina</taxon>
        <taxon>Buguloidea</taxon>
        <taxon>Bugulidae</taxon>
        <taxon>Bugula</taxon>
    </lineage>
</organism>
<evidence type="ECO:0000256" key="5">
    <source>
        <dbReference type="ARBA" id="ARBA00023108"/>
    </source>
</evidence>
<dbReference type="PANTHER" id="PTHR33562:SF31">
    <property type="entry name" value="PROTEIN QUIVER"/>
    <property type="match status" value="1"/>
</dbReference>
<comment type="function">
    <text evidence="12">Bifunctional regulator of neuronal activity in the mushroom body, and possibly other regions of the brain, that acts as a signaling molecule required for homeostatic regulation of sleep under normal conditions and after sleep deprivation. Reduces neuronal excitability by enhancing Sh/shaker K(+) channel activity; possibly by stabilizing Sh/shaker to increase protein levels, accelerating its activation kinetics, slowing C-type inactivation and enhancing recovery from inactivation. Specifically affects the A-type K(+) current. Antagonizes nicotinic acetylcholine receptors (nAChRs) to reduce synaptic transmission, possibly by preventing their localization to the cell surface. Required for regulation of neuromuscular excitability and plasticity at neuromuscular junctions.</text>
</comment>
<keyword evidence="16" id="KW-1185">Reference proteome</keyword>
<dbReference type="GO" id="GO:0030431">
    <property type="term" value="P:sleep"/>
    <property type="evidence" value="ECO:0007669"/>
    <property type="project" value="InterPro"/>
</dbReference>
<dbReference type="OrthoDB" id="10046582at2759"/>
<accession>A0A7J7JUS1</accession>
<keyword evidence="6" id="KW-1015">Disulfide bond</keyword>
<dbReference type="AlphaFoldDB" id="A0A7J7JUS1"/>
<evidence type="ECO:0000256" key="8">
    <source>
        <dbReference type="ARBA" id="ARBA00031037"/>
    </source>
</evidence>
<evidence type="ECO:0000256" key="4">
    <source>
        <dbReference type="ARBA" id="ARBA00022729"/>
    </source>
</evidence>
<feature type="chain" id="PRO_5029792445" description="UPAR/Ly6 domain-containing protein qvr" evidence="14">
    <location>
        <begin position="26"/>
        <end position="143"/>
    </location>
</feature>
<comment type="caution">
    <text evidence="15">The sequence shown here is derived from an EMBL/GenBank/DDBJ whole genome shotgun (WGS) entry which is preliminary data.</text>
</comment>
<keyword evidence="3" id="KW-0472">Membrane</keyword>
<evidence type="ECO:0000256" key="6">
    <source>
        <dbReference type="ARBA" id="ARBA00023157"/>
    </source>
</evidence>
<evidence type="ECO:0000256" key="13">
    <source>
        <dbReference type="ARBA" id="ARBA00046769"/>
    </source>
</evidence>
<dbReference type="GO" id="GO:0048511">
    <property type="term" value="P:rhythmic process"/>
    <property type="evidence" value="ECO:0007669"/>
    <property type="project" value="UniProtKB-KW"/>
</dbReference>
<dbReference type="SUPFAM" id="SSF57302">
    <property type="entry name" value="Snake toxin-like"/>
    <property type="match status" value="1"/>
</dbReference>
<keyword evidence="7" id="KW-0325">Glycoprotein</keyword>
<dbReference type="Proteomes" id="UP000593567">
    <property type="component" value="Unassembled WGS sequence"/>
</dbReference>
<feature type="signal peptide" evidence="14">
    <location>
        <begin position="1"/>
        <end position="25"/>
    </location>
</feature>
<dbReference type="GO" id="GO:0045121">
    <property type="term" value="C:membrane raft"/>
    <property type="evidence" value="ECO:0007669"/>
    <property type="project" value="UniProtKB-SubCell"/>
</dbReference>
<dbReference type="GO" id="GO:0032222">
    <property type="term" value="P:regulation of synaptic transmission, cholinergic"/>
    <property type="evidence" value="ECO:0007669"/>
    <property type="project" value="InterPro"/>
</dbReference>
<protein>
    <recommendedName>
        <fullName evidence="10">UPAR/Ly6 domain-containing protein qvr</fullName>
    </recommendedName>
    <alternativeName>
        <fullName evidence="11">Protein quiver</fullName>
    </alternativeName>
    <alternativeName>
        <fullName evidence="8">Protein sleepless</fullName>
    </alternativeName>
</protein>
<evidence type="ECO:0000256" key="1">
    <source>
        <dbReference type="ARBA" id="ARBA00004471"/>
    </source>
</evidence>
<evidence type="ECO:0000256" key="3">
    <source>
        <dbReference type="ARBA" id="ARBA00022475"/>
    </source>
</evidence>
<evidence type="ECO:0000256" key="10">
    <source>
        <dbReference type="ARBA" id="ARBA00044524"/>
    </source>
</evidence>
<keyword evidence="4 14" id="KW-0732">Signal</keyword>
<comment type="subcellular location">
    <subcellularLocation>
        <location evidence="1">Cell membrane</location>
        <topology evidence="1">Lipid-anchor</topology>
        <topology evidence="1">GPI-anchor</topology>
        <orientation evidence="1">Extracellular side</orientation>
    </subcellularLocation>
    <subcellularLocation>
        <location evidence="9">Membrane raft</location>
        <topology evidence="9">Lipid-anchor</topology>
        <topology evidence="9">GPI-anchor</topology>
        <orientation evidence="9">Extracellular side</orientation>
    </subcellularLocation>
</comment>
<evidence type="ECO:0000256" key="2">
    <source>
        <dbReference type="ARBA" id="ARBA00010522"/>
    </source>
</evidence>
<dbReference type="InterPro" id="IPR031424">
    <property type="entry name" value="QVR-like"/>
</dbReference>
<comment type="similarity">
    <text evidence="2">Belongs to the quiver family.</text>
</comment>
<sequence length="143" mass="15617">MFNSNPHLLALVAFLCLLTVPFAEGIQCYQCDSDFDANCPANKPFDDKINALVDCLSDEAHVPGTYCVKREYRSPGWWGWHKVTRRCGTSTGLGSTATCARGMEDQGVAISECTCNTDGCNSSSNIRISLVSVFVFIAFLLMS</sequence>
<dbReference type="InterPro" id="IPR045860">
    <property type="entry name" value="Snake_toxin-like_sf"/>
</dbReference>
<evidence type="ECO:0000256" key="7">
    <source>
        <dbReference type="ARBA" id="ARBA00023180"/>
    </source>
</evidence>
<dbReference type="GO" id="GO:0005886">
    <property type="term" value="C:plasma membrane"/>
    <property type="evidence" value="ECO:0007669"/>
    <property type="project" value="UniProtKB-SubCell"/>
</dbReference>
<keyword evidence="5" id="KW-0090">Biological rhythms</keyword>
<evidence type="ECO:0000313" key="15">
    <source>
        <dbReference type="EMBL" id="KAF6029431.1"/>
    </source>
</evidence>
<keyword evidence="3" id="KW-1003">Cell membrane</keyword>
<evidence type="ECO:0000256" key="12">
    <source>
        <dbReference type="ARBA" id="ARBA00045788"/>
    </source>
</evidence>
<evidence type="ECO:0000256" key="11">
    <source>
        <dbReference type="ARBA" id="ARBA00044561"/>
    </source>
</evidence>
<dbReference type="Pfam" id="PF17064">
    <property type="entry name" value="QVR"/>
    <property type="match status" value="1"/>
</dbReference>
<reference evidence="15" key="1">
    <citation type="submission" date="2020-06" db="EMBL/GenBank/DDBJ databases">
        <title>Draft genome of Bugula neritina, a colonial animal packing powerful symbionts and potential medicines.</title>
        <authorList>
            <person name="Rayko M."/>
        </authorList>
    </citation>
    <scope>NUCLEOTIDE SEQUENCE [LARGE SCALE GENOMIC DNA]</scope>
    <source>
        <strain evidence="15">Kwan_BN1</strain>
    </source>
</reference>
<evidence type="ECO:0000256" key="14">
    <source>
        <dbReference type="SAM" id="SignalP"/>
    </source>
</evidence>
<dbReference type="InterPro" id="IPR050975">
    <property type="entry name" value="Sleep_regulator"/>
</dbReference>
<dbReference type="EMBL" id="VXIV02001816">
    <property type="protein sequence ID" value="KAF6029431.1"/>
    <property type="molecule type" value="Genomic_DNA"/>
</dbReference>
<evidence type="ECO:0000313" key="16">
    <source>
        <dbReference type="Proteomes" id="UP000593567"/>
    </source>
</evidence>
<gene>
    <name evidence="15" type="ORF">EB796_012259</name>
</gene>